<gene>
    <name evidence="13" type="ORF">DGD08_06995</name>
</gene>
<dbReference type="AlphaFoldDB" id="A0A3D4V737"/>
<dbReference type="Gene3D" id="3.40.640.10">
    <property type="entry name" value="Type I PLP-dependent aspartate aminotransferase-like (Major domain)"/>
    <property type="match status" value="1"/>
</dbReference>
<dbReference type="EMBL" id="DPIY01000006">
    <property type="protein sequence ID" value="HCT56946.1"/>
    <property type="molecule type" value="Genomic_DNA"/>
</dbReference>
<dbReference type="GO" id="GO:0031071">
    <property type="term" value="F:cysteine desulfurase activity"/>
    <property type="evidence" value="ECO:0007669"/>
    <property type="project" value="UniProtKB-EC"/>
</dbReference>
<dbReference type="Gene3D" id="1.10.260.50">
    <property type="match status" value="1"/>
</dbReference>
<accession>A0A3D4V737</accession>
<feature type="domain" description="Aminotransferase class V" evidence="12">
    <location>
        <begin position="5"/>
        <end position="367"/>
    </location>
</feature>
<evidence type="ECO:0000313" key="14">
    <source>
        <dbReference type="Proteomes" id="UP000264071"/>
    </source>
</evidence>
<dbReference type="Gene3D" id="3.90.1150.10">
    <property type="entry name" value="Aspartate Aminotransferase, domain 1"/>
    <property type="match status" value="1"/>
</dbReference>
<evidence type="ECO:0000256" key="2">
    <source>
        <dbReference type="ARBA" id="ARBA00003120"/>
    </source>
</evidence>
<dbReference type="OMA" id="IIYGQSE"/>
<sequence>MTQPVYLDHAATTPVRDEVMSAMAPFFGPRFGNPSSVHRWGREARVALDEARERLAICIGAHPDEVCFTSGGTEGDNFAILGAFRTQRTSGRTTAITTPIEHKAVLAAVHRVAQEGGEEHLVRVTSDGLVDAEHFAALLDDKTAVASVMWVNNEVGVIQDIPALAAAARQAGAVFHTDAVQAFGKVAVDARHTPFDLLTLSGHKLGAPKGIGALYIRRDTPLEPMFHGGSQDRGRRPGTENVAFAVGLATAAELVLAEHEIEGQRLGALRERFETALRAQIPDIVIHGAGAARAPHISNCSIPGTDSESMLMALDLRGIACSAGSACQSGSVSASHVLTAMGVPTSLANAALRLSFGALSTEACVDRTVEVLAALALKARGGHAPSAAATFAVVDF</sequence>
<dbReference type="PROSITE" id="PS00595">
    <property type="entry name" value="AA_TRANSFER_CLASS_5"/>
    <property type="match status" value="1"/>
</dbReference>
<name>A0A3D4V737_9BACT</name>
<dbReference type="InterPro" id="IPR020578">
    <property type="entry name" value="Aminotrans_V_PyrdxlP_BS"/>
</dbReference>
<dbReference type="InterPro" id="IPR015424">
    <property type="entry name" value="PyrdxlP-dep_Trfase"/>
</dbReference>
<proteinExistence type="inferred from homology"/>
<dbReference type="SUPFAM" id="SSF53383">
    <property type="entry name" value="PLP-dependent transferases"/>
    <property type="match status" value="1"/>
</dbReference>
<dbReference type="InterPro" id="IPR016454">
    <property type="entry name" value="Cysteine_dSase"/>
</dbReference>
<evidence type="ECO:0000256" key="5">
    <source>
        <dbReference type="ARBA" id="ARBA00022679"/>
    </source>
</evidence>
<evidence type="ECO:0000256" key="10">
    <source>
        <dbReference type="ARBA" id="ARBA00050776"/>
    </source>
</evidence>
<comment type="similarity">
    <text evidence="3">Belongs to the class-V pyridoxal-phosphate-dependent aminotransferase family. NifS/IscS subfamily.</text>
</comment>
<comment type="function">
    <text evidence="2">Catalyzes the removal of elemental sulfur atoms from cysteine to produce alanine. Seems to participate in the biosynthesis of the nitrogenase metalloclusters by providing the inorganic sulfur required for the Fe-S core formation.</text>
</comment>
<keyword evidence="7" id="KW-0663">Pyridoxal phosphate</keyword>
<keyword evidence="5" id="KW-0808">Transferase</keyword>
<comment type="caution">
    <text evidence="13">The sequence shown here is derived from an EMBL/GenBank/DDBJ whole genome shotgun (WGS) entry which is preliminary data.</text>
</comment>
<evidence type="ECO:0000256" key="8">
    <source>
        <dbReference type="ARBA" id="ARBA00023004"/>
    </source>
</evidence>
<dbReference type="GO" id="GO:0046872">
    <property type="term" value="F:metal ion binding"/>
    <property type="evidence" value="ECO:0007669"/>
    <property type="project" value="UniProtKB-KW"/>
</dbReference>
<dbReference type="Proteomes" id="UP000264071">
    <property type="component" value="Unassembled WGS sequence"/>
</dbReference>
<dbReference type="PANTHER" id="PTHR11601">
    <property type="entry name" value="CYSTEINE DESULFURYLASE FAMILY MEMBER"/>
    <property type="match status" value="1"/>
</dbReference>
<dbReference type="GO" id="GO:0051536">
    <property type="term" value="F:iron-sulfur cluster binding"/>
    <property type="evidence" value="ECO:0007669"/>
    <property type="project" value="UniProtKB-KW"/>
</dbReference>
<evidence type="ECO:0000256" key="6">
    <source>
        <dbReference type="ARBA" id="ARBA00022723"/>
    </source>
</evidence>
<dbReference type="InterPro" id="IPR015422">
    <property type="entry name" value="PyrdxlP-dep_Trfase_small"/>
</dbReference>
<evidence type="ECO:0000256" key="9">
    <source>
        <dbReference type="ARBA" id="ARBA00023014"/>
    </source>
</evidence>
<evidence type="ECO:0000256" key="4">
    <source>
        <dbReference type="ARBA" id="ARBA00012239"/>
    </source>
</evidence>
<keyword evidence="6" id="KW-0479">Metal-binding</keyword>
<dbReference type="FunFam" id="3.40.640.10:FF:000084">
    <property type="entry name" value="IscS-like cysteine desulfurase"/>
    <property type="match status" value="1"/>
</dbReference>
<comment type="catalytic activity">
    <reaction evidence="10">
        <text>(sulfur carrier)-H + L-cysteine = (sulfur carrier)-SH + L-alanine</text>
        <dbReference type="Rhea" id="RHEA:43892"/>
        <dbReference type="Rhea" id="RHEA-COMP:14737"/>
        <dbReference type="Rhea" id="RHEA-COMP:14739"/>
        <dbReference type="ChEBI" id="CHEBI:29917"/>
        <dbReference type="ChEBI" id="CHEBI:35235"/>
        <dbReference type="ChEBI" id="CHEBI:57972"/>
        <dbReference type="ChEBI" id="CHEBI:64428"/>
        <dbReference type="EC" id="2.8.1.7"/>
    </reaction>
</comment>
<dbReference type="InterPro" id="IPR000192">
    <property type="entry name" value="Aminotrans_V_dom"/>
</dbReference>
<comment type="cofactor">
    <cofactor evidence="1 11">
        <name>pyridoxal 5'-phosphate</name>
        <dbReference type="ChEBI" id="CHEBI:597326"/>
    </cofactor>
</comment>
<dbReference type="Pfam" id="PF00266">
    <property type="entry name" value="Aminotran_5"/>
    <property type="match status" value="1"/>
</dbReference>
<dbReference type="InterPro" id="IPR015421">
    <property type="entry name" value="PyrdxlP-dep_Trfase_major"/>
</dbReference>
<evidence type="ECO:0000313" key="13">
    <source>
        <dbReference type="EMBL" id="HCT56946.1"/>
    </source>
</evidence>
<protein>
    <recommendedName>
        <fullName evidence="4">cysteine desulfurase</fullName>
        <ecNumber evidence="4">2.8.1.7</ecNumber>
    </recommendedName>
</protein>
<evidence type="ECO:0000256" key="1">
    <source>
        <dbReference type="ARBA" id="ARBA00001933"/>
    </source>
</evidence>
<evidence type="ECO:0000259" key="12">
    <source>
        <dbReference type="Pfam" id="PF00266"/>
    </source>
</evidence>
<evidence type="ECO:0000256" key="3">
    <source>
        <dbReference type="ARBA" id="ARBA00006490"/>
    </source>
</evidence>
<organism evidence="13 14">
    <name type="scientific">Gemmatimonas aurantiaca</name>
    <dbReference type="NCBI Taxonomy" id="173480"/>
    <lineage>
        <taxon>Bacteria</taxon>
        <taxon>Pseudomonadati</taxon>
        <taxon>Gemmatimonadota</taxon>
        <taxon>Gemmatimonadia</taxon>
        <taxon>Gemmatimonadales</taxon>
        <taxon>Gemmatimonadaceae</taxon>
        <taxon>Gemmatimonas</taxon>
    </lineage>
</organism>
<dbReference type="PIRSF" id="PIRSF005572">
    <property type="entry name" value="NifS"/>
    <property type="match status" value="1"/>
</dbReference>
<reference evidence="13 14" key="1">
    <citation type="journal article" date="2018" name="Nat. Biotechnol.">
        <title>A standardized bacterial taxonomy based on genome phylogeny substantially revises the tree of life.</title>
        <authorList>
            <person name="Parks D.H."/>
            <person name="Chuvochina M."/>
            <person name="Waite D.W."/>
            <person name="Rinke C."/>
            <person name="Skarshewski A."/>
            <person name="Chaumeil P.A."/>
            <person name="Hugenholtz P."/>
        </authorList>
    </citation>
    <scope>NUCLEOTIDE SEQUENCE [LARGE SCALE GENOMIC DNA]</scope>
    <source>
        <strain evidence="13">UBA8844</strain>
    </source>
</reference>
<keyword evidence="9" id="KW-0411">Iron-sulfur</keyword>
<dbReference type="PANTHER" id="PTHR11601:SF34">
    <property type="entry name" value="CYSTEINE DESULFURASE"/>
    <property type="match status" value="1"/>
</dbReference>
<keyword evidence="8" id="KW-0408">Iron</keyword>
<dbReference type="EC" id="2.8.1.7" evidence="4"/>
<evidence type="ECO:0000256" key="7">
    <source>
        <dbReference type="ARBA" id="ARBA00022898"/>
    </source>
</evidence>
<evidence type="ECO:0000256" key="11">
    <source>
        <dbReference type="RuleBase" id="RU004504"/>
    </source>
</evidence>